<dbReference type="AlphaFoldDB" id="A0A841B1P2"/>
<dbReference type="InterPro" id="IPR000073">
    <property type="entry name" value="AB_hydrolase_1"/>
</dbReference>
<keyword evidence="3" id="KW-1185">Reference proteome</keyword>
<sequence>MTPTYVFVHGSNSNSFTWNPLQRELALLGHRTLAVDLPGHGFGAGFQAAYQAPQDLAALAAAPSNQADVTAAEAVEQVVDVVRKVAENGPVILVGHSRGGVTLTGVGNAVPELIDRIVYISAWCCVDATVGEYMQGPENASSALNDVGGVVIADPAALGALRMNWRTADPTLLAALKTAMLEDGTDQEFFAYLNTLEPDESLDAGTEKADAATWGRIPRTYIRLTEDRSMPLALQDRFIKEADALTPDNPTDVRSLESSHVRFLLHPREAATILAGLA</sequence>
<comment type="caution">
    <text evidence="2">The sequence shown here is derived from an EMBL/GenBank/DDBJ whole genome shotgun (WGS) entry which is preliminary data.</text>
</comment>
<dbReference type="PANTHER" id="PTHR37017">
    <property type="entry name" value="AB HYDROLASE-1 DOMAIN-CONTAINING PROTEIN-RELATED"/>
    <property type="match status" value="1"/>
</dbReference>
<dbReference type="Pfam" id="PF12697">
    <property type="entry name" value="Abhydrolase_6"/>
    <property type="match status" value="1"/>
</dbReference>
<name>A0A841B1P2_9PSEU</name>
<dbReference type="RefSeq" id="WP_184895588.1">
    <property type="nucleotide sequence ID" value="NZ_JACHMX010000001.1"/>
</dbReference>
<evidence type="ECO:0000313" key="2">
    <source>
        <dbReference type="EMBL" id="MBB5852851.1"/>
    </source>
</evidence>
<evidence type="ECO:0000313" key="3">
    <source>
        <dbReference type="Proteomes" id="UP000580861"/>
    </source>
</evidence>
<accession>A0A841B1P2</accession>
<gene>
    <name evidence="2" type="ORF">HDA45_002938</name>
</gene>
<dbReference type="InterPro" id="IPR029058">
    <property type="entry name" value="AB_hydrolase_fold"/>
</dbReference>
<dbReference type="EMBL" id="JACHMX010000001">
    <property type="protein sequence ID" value="MBB5852851.1"/>
    <property type="molecule type" value="Genomic_DNA"/>
</dbReference>
<dbReference type="Proteomes" id="UP000580861">
    <property type="component" value="Unassembled WGS sequence"/>
</dbReference>
<dbReference type="Gene3D" id="3.40.50.1820">
    <property type="entry name" value="alpha/beta hydrolase"/>
    <property type="match status" value="1"/>
</dbReference>
<proteinExistence type="predicted"/>
<organism evidence="2 3">
    <name type="scientific">Amycolatopsis umgeniensis</name>
    <dbReference type="NCBI Taxonomy" id="336628"/>
    <lineage>
        <taxon>Bacteria</taxon>
        <taxon>Bacillati</taxon>
        <taxon>Actinomycetota</taxon>
        <taxon>Actinomycetes</taxon>
        <taxon>Pseudonocardiales</taxon>
        <taxon>Pseudonocardiaceae</taxon>
        <taxon>Amycolatopsis</taxon>
    </lineage>
</organism>
<reference evidence="2 3" key="1">
    <citation type="submission" date="2020-08" db="EMBL/GenBank/DDBJ databases">
        <title>Sequencing the genomes of 1000 actinobacteria strains.</title>
        <authorList>
            <person name="Klenk H.-P."/>
        </authorList>
    </citation>
    <scope>NUCLEOTIDE SEQUENCE [LARGE SCALE GENOMIC DNA]</scope>
    <source>
        <strain evidence="2 3">DSM 45272</strain>
    </source>
</reference>
<dbReference type="GO" id="GO:0003824">
    <property type="term" value="F:catalytic activity"/>
    <property type="evidence" value="ECO:0007669"/>
    <property type="project" value="UniProtKB-ARBA"/>
</dbReference>
<protein>
    <submittedName>
        <fullName evidence="2">Pimeloyl-ACP methyl ester carboxylesterase</fullName>
    </submittedName>
</protein>
<evidence type="ECO:0000259" key="1">
    <source>
        <dbReference type="Pfam" id="PF12697"/>
    </source>
</evidence>
<dbReference type="InterPro" id="IPR052897">
    <property type="entry name" value="Sec-Metab_Biosynth_Hydrolase"/>
</dbReference>
<dbReference type="PANTHER" id="PTHR37017:SF11">
    <property type="entry name" value="ESTERASE_LIPASE_THIOESTERASE DOMAIN-CONTAINING PROTEIN"/>
    <property type="match status" value="1"/>
</dbReference>
<dbReference type="SUPFAM" id="SSF53474">
    <property type="entry name" value="alpha/beta-Hydrolases"/>
    <property type="match status" value="1"/>
</dbReference>
<feature type="domain" description="AB hydrolase-1" evidence="1">
    <location>
        <begin position="6"/>
        <end position="270"/>
    </location>
</feature>